<keyword evidence="3" id="KW-1133">Transmembrane helix</keyword>
<keyword evidence="2" id="KW-0812">Transmembrane</keyword>
<evidence type="ECO:0000256" key="1">
    <source>
        <dbReference type="ARBA" id="ARBA00004167"/>
    </source>
</evidence>
<organism evidence="6 7">
    <name type="scientific">Pseudonocardia humida</name>
    <dbReference type="NCBI Taxonomy" id="2800819"/>
    <lineage>
        <taxon>Bacteria</taxon>
        <taxon>Bacillati</taxon>
        <taxon>Actinomycetota</taxon>
        <taxon>Actinomycetes</taxon>
        <taxon>Pseudonocardiales</taxon>
        <taxon>Pseudonocardiaceae</taxon>
        <taxon>Pseudonocardia</taxon>
    </lineage>
</organism>
<feature type="compositionally biased region" description="Low complexity" evidence="5">
    <location>
        <begin position="40"/>
        <end position="49"/>
    </location>
</feature>
<dbReference type="PROSITE" id="PS51257">
    <property type="entry name" value="PROKAR_LIPOPROTEIN"/>
    <property type="match status" value="1"/>
</dbReference>
<evidence type="ECO:0000256" key="4">
    <source>
        <dbReference type="ARBA" id="ARBA00023136"/>
    </source>
</evidence>
<dbReference type="Pfam" id="PF04228">
    <property type="entry name" value="Zn_peptidase"/>
    <property type="match status" value="1"/>
</dbReference>
<evidence type="ECO:0000256" key="5">
    <source>
        <dbReference type="SAM" id="MobiDB-lite"/>
    </source>
</evidence>
<name>A0ABT1A6N3_9PSEU</name>
<dbReference type="RefSeq" id="WP_252442910.1">
    <property type="nucleotide sequence ID" value="NZ_JAGSOV010000057.1"/>
</dbReference>
<comment type="caution">
    <text evidence="6">The sequence shown here is derived from an EMBL/GenBank/DDBJ whole genome shotgun (WGS) entry which is preliminary data.</text>
</comment>
<gene>
    <name evidence="6" type="ORF">KDL28_26785</name>
</gene>
<protein>
    <submittedName>
        <fullName evidence="6">Neutral zinc metallopeptidase</fullName>
    </submittedName>
</protein>
<evidence type="ECO:0000256" key="2">
    <source>
        <dbReference type="ARBA" id="ARBA00022692"/>
    </source>
</evidence>
<reference evidence="6" key="1">
    <citation type="submission" date="2021-04" db="EMBL/GenBank/DDBJ databases">
        <title>Pseudonocardia sp. nov., isolated from sandy soil of mangrove forest.</title>
        <authorList>
            <person name="Zan Z."/>
            <person name="Huang R."/>
            <person name="Liu W."/>
        </authorList>
    </citation>
    <scope>NUCLEOTIDE SEQUENCE</scope>
    <source>
        <strain evidence="6">S2-4</strain>
    </source>
</reference>
<dbReference type="EMBL" id="JAGSOV010000057">
    <property type="protein sequence ID" value="MCO1658678.1"/>
    <property type="molecule type" value="Genomic_DNA"/>
</dbReference>
<dbReference type="Proteomes" id="UP001165283">
    <property type="component" value="Unassembled WGS sequence"/>
</dbReference>
<proteinExistence type="predicted"/>
<evidence type="ECO:0000313" key="7">
    <source>
        <dbReference type="Proteomes" id="UP001165283"/>
    </source>
</evidence>
<dbReference type="PANTHER" id="PTHR30168:SF0">
    <property type="entry name" value="INNER MEMBRANE PROTEIN"/>
    <property type="match status" value="1"/>
</dbReference>
<keyword evidence="7" id="KW-1185">Reference proteome</keyword>
<accession>A0ABT1A6N3</accession>
<dbReference type="InterPro" id="IPR007343">
    <property type="entry name" value="Uncharacterised_pept_Zn_put"/>
</dbReference>
<evidence type="ECO:0000313" key="6">
    <source>
        <dbReference type="EMBL" id="MCO1658678.1"/>
    </source>
</evidence>
<comment type="subcellular location">
    <subcellularLocation>
        <location evidence="1">Membrane</location>
        <topology evidence="1">Single-pass membrane protein</topology>
    </subcellularLocation>
</comment>
<dbReference type="PANTHER" id="PTHR30168">
    <property type="entry name" value="PUTATIVE MEMBRANE PROTEIN YPFJ"/>
    <property type="match status" value="1"/>
</dbReference>
<sequence>MSGPRFARQLIPVLAAALLLVGCTVRIGSSPGSGAGTGAGTPSSGGAASETRQQDEQDAIDVVDAFWQRHFAELSRAPYDPPRVAGGYVGEDGPPCGGTPSPPGNAFYCPAGDFLAWDEQLMEAGYRQIGDAWVYVVIAHEWGHAVQARLRATQVSVAAELQADCMAGATLQGAVDDGLVRLEPGDTDELATALVAVADEYPWADPSSHGDARERTDAFSAGASGGLRACV</sequence>
<dbReference type="SUPFAM" id="SSF55486">
    <property type="entry name" value="Metalloproteases ('zincins'), catalytic domain"/>
    <property type="match status" value="1"/>
</dbReference>
<evidence type="ECO:0000256" key="3">
    <source>
        <dbReference type="ARBA" id="ARBA00022989"/>
    </source>
</evidence>
<feature type="region of interest" description="Disordered" evidence="5">
    <location>
        <begin position="31"/>
        <end position="55"/>
    </location>
</feature>
<keyword evidence="4" id="KW-0472">Membrane</keyword>